<keyword evidence="2" id="KW-1185">Reference proteome</keyword>
<protein>
    <submittedName>
        <fullName evidence="1">6714_t:CDS:1</fullName>
    </submittedName>
</protein>
<evidence type="ECO:0000313" key="1">
    <source>
        <dbReference type="EMBL" id="CAG8657429.1"/>
    </source>
</evidence>
<accession>A0ACA9NNU5</accession>
<gene>
    <name evidence="1" type="ORF">SCALOS_LOCUS8901</name>
</gene>
<comment type="caution">
    <text evidence="1">The sequence shown here is derived from an EMBL/GenBank/DDBJ whole genome shotgun (WGS) entry which is preliminary data.</text>
</comment>
<name>A0ACA9NNU5_9GLOM</name>
<sequence length="87" mass="9932">YLITNAASTTQYLNLVQYFNTANSIQNRIIEKIIVPSAPPPNAVAQKKANKIINKTNEEIAKYQEDYNLTTDSEAKYELIDRIQDLK</sequence>
<dbReference type="EMBL" id="CAJVPM010025316">
    <property type="protein sequence ID" value="CAG8657429.1"/>
    <property type="molecule type" value="Genomic_DNA"/>
</dbReference>
<evidence type="ECO:0000313" key="2">
    <source>
        <dbReference type="Proteomes" id="UP000789860"/>
    </source>
</evidence>
<dbReference type="Proteomes" id="UP000789860">
    <property type="component" value="Unassembled WGS sequence"/>
</dbReference>
<organism evidence="1 2">
    <name type="scientific">Scutellospora calospora</name>
    <dbReference type="NCBI Taxonomy" id="85575"/>
    <lineage>
        <taxon>Eukaryota</taxon>
        <taxon>Fungi</taxon>
        <taxon>Fungi incertae sedis</taxon>
        <taxon>Mucoromycota</taxon>
        <taxon>Glomeromycotina</taxon>
        <taxon>Glomeromycetes</taxon>
        <taxon>Diversisporales</taxon>
        <taxon>Gigasporaceae</taxon>
        <taxon>Scutellospora</taxon>
    </lineage>
</organism>
<reference evidence="1" key="1">
    <citation type="submission" date="2021-06" db="EMBL/GenBank/DDBJ databases">
        <authorList>
            <person name="Kallberg Y."/>
            <person name="Tangrot J."/>
            <person name="Rosling A."/>
        </authorList>
    </citation>
    <scope>NUCLEOTIDE SEQUENCE</scope>
    <source>
        <strain evidence="1">AU212A</strain>
    </source>
</reference>
<proteinExistence type="predicted"/>
<feature type="non-terminal residue" evidence="1">
    <location>
        <position position="1"/>
    </location>
</feature>